<evidence type="ECO:0000256" key="2">
    <source>
        <dbReference type="ARBA" id="ARBA00023315"/>
    </source>
</evidence>
<dbReference type="SUPFAM" id="SSF55729">
    <property type="entry name" value="Acyl-CoA N-acyltransferases (Nat)"/>
    <property type="match status" value="1"/>
</dbReference>
<organism evidence="4">
    <name type="scientific">marine sediment metagenome</name>
    <dbReference type="NCBI Taxonomy" id="412755"/>
    <lineage>
        <taxon>unclassified sequences</taxon>
        <taxon>metagenomes</taxon>
        <taxon>ecological metagenomes</taxon>
    </lineage>
</organism>
<dbReference type="PROSITE" id="PS51186">
    <property type="entry name" value="GNAT"/>
    <property type="match status" value="1"/>
</dbReference>
<comment type="caution">
    <text evidence="4">The sequence shown here is derived from an EMBL/GenBank/DDBJ whole genome shotgun (WGS) entry which is preliminary data.</text>
</comment>
<dbReference type="PANTHER" id="PTHR43072">
    <property type="entry name" value="N-ACETYLTRANSFERASE"/>
    <property type="match status" value="1"/>
</dbReference>
<name>A0A0F9WFN0_9ZZZZ</name>
<sequence>MKSEITIREAVDSDLPVLLQYEQGVVKAERPFDPTIKEADVTYYDLNALMANPRAIVLVACDGDKIVATGYALEKPARHYLDHETFAYLGFMYTDPDYRGKGINGKIVSGLKDWCTAYGLTEIRLHVYSENEPAIRAYEKVGFNRHMIEMRLRTES</sequence>
<dbReference type="Gene3D" id="3.40.630.30">
    <property type="match status" value="1"/>
</dbReference>
<dbReference type="EMBL" id="LAZR01000168">
    <property type="protein sequence ID" value="KKN84686.1"/>
    <property type="molecule type" value="Genomic_DNA"/>
</dbReference>
<dbReference type="CDD" id="cd04301">
    <property type="entry name" value="NAT_SF"/>
    <property type="match status" value="1"/>
</dbReference>
<evidence type="ECO:0000256" key="1">
    <source>
        <dbReference type="ARBA" id="ARBA00022679"/>
    </source>
</evidence>
<proteinExistence type="predicted"/>
<dbReference type="InterPro" id="IPR016181">
    <property type="entry name" value="Acyl_CoA_acyltransferase"/>
</dbReference>
<dbReference type="InterPro" id="IPR000182">
    <property type="entry name" value="GNAT_dom"/>
</dbReference>
<protein>
    <recommendedName>
        <fullName evidence="3">N-acetyltransferase domain-containing protein</fullName>
    </recommendedName>
</protein>
<keyword evidence="1" id="KW-0808">Transferase</keyword>
<dbReference type="Pfam" id="PF00583">
    <property type="entry name" value="Acetyltransf_1"/>
    <property type="match status" value="1"/>
</dbReference>
<accession>A0A0F9WFN0</accession>
<dbReference type="AlphaFoldDB" id="A0A0F9WFN0"/>
<evidence type="ECO:0000259" key="3">
    <source>
        <dbReference type="PROSITE" id="PS51186"/>
    </source>
</evidence>
<feature type="domain" description="N-acetyltransferase" evidence="3">
    <location>
        <begin position="5"/>
        <end position="156"/>
    </location>
</feature>
<dbReference type="PANTHER" id="PTHR43072:SF23">
    <property type="entry name" value="UPF0039 PROTEIN C11D3.02C"/>
    <property type="match status" value="1"/>
</dbReference>
<keyword evidence="2" id="KW-0012">Acyltransferase</keyword>
<gene>
    <name evidence="4" type="ORF">LCGC14_0286530</name>
</gene>
<reference evidence="4" key="1">
    <citation type="journal article" date="2015" name="Nature">
        <title>Complex archaea that bridge the gap between prokaryotes and eukaryotes.</title>
        <authorList>
            <person name="Spang A."/>
            <person name="Saw J.H."/>
            <person name="Jorgensen S.L."/>
            <person name="Zaremba-Niedzwiedzka K."/>
            <person name="Martijn J."/>
            <person name="Lind A.E."/>
            <person name="van Eijk R."/>
            <person name="Schleper C."/>
            <person name="Guy L."/>
            <person name="Ettema T.J."/>
        </authorList>
    </citation>
    <scope>NUCLEOTIDE SEQUENCE</scope>
</reference>
<dbReference type="GO" id="GO:0016747">
    <property type="term" value="F:acyltransferase activity, transferring groups other than amino-acyl groups"/>
    <property type="evidence" value="ECO:0007669"/>
    <property type="project" value="InterPro"/>
</dbReference>
<evidence type="ECO:0000313" key="4">
    <source>
        <dbReference type="EMBL" id="KKN84686.1"/>
    </source>
</evidence>